<dbReference type="RefSeq" id="XP_027199963.1">
    <property type="nucleotide sequence ID" value="XM_027344162.1"/>
</dbReference>
<reference evidence="11" key="1">
    <citation type="submission" date="2025-08" db="UniProtKB">
        <authorList>
            <consortium name="RefSeq"/>
        </authorList>
    </citation>
    <scope>IDENTIFICATION</scope>
    <source>
        <strain evidence="11">Airmid</strain>
    </source>
</reference>
<dbReference type="PROSITE" id="PS51802">
    <property type="entry name" value="ZF_CCHHC"/>
    <property type="match status" value="1"/>
</dbReference>
<evidence type="ECO:0000313" key="11">
    <source>
        <dbReference type="RefSeq" id="XP_027199963.1"/>
    </source>
</evidence>
<protein>
    <submittedName>
        <fullName evidence="11">Myelin transcription factor 1-like isoform X1</fullName>
    </submittedName>
</protein>
<dbReference type="PANTHER" id="PTHR10816:SF15">
    <property type="entry name" value="MYELIN TRANSCRIPTION FACTOR 1-LIKE PROTEIN"/>
    <property type="match status" value="1"/>
</dbReference>
<gene>
    <name evidence="11" type="primary">LOC113794073</name>
</gene>
<dbReference type="GO" id="GO:0005634">
    <property type="term" value="C:nucleus"/>
    <property type="evidence" value="ECO:0007669"/>
    <property type="project" value="UniProtKB-SubCell"/>
</dbReference>
<organism evidence="10 11">
    <name type="scientific">Dermatophagoides pteronyssinus</name>
    <name type="common">European house dust mite</name>
    <dbReference type="NCBI Taxonomy" id="6956"/>
    <lineage>
        <taxon>Eukaryota</taxon>
        <taxon>Metazoa</taxon>
        <taxon>Ecdysozoa</taxon>
        <taxon>Arthropoda</taxon>
        <taxon>Chelicerata</taxon>
        <taxon>Arachnida</taxon>
        <taxon>Acari</taxon>
        <taxon>Acariformes</taxon>
        <taxon>Sarcoptiformes</taxon>
        <taxon>Astigmata</taxon>
        <taxon>Psoroptidia</taxon>
        <taxon>Analgoidea</taxon>
        <taxon>Pyroglyphidae</taxon>
        <taxon>Dermatophagoidinae</taxon>
        <taxon>Dermatophagoides</taxon>
    </lineage>
</organism>
<dbReference type="InterPro" id="IPR036060">
    <property type="entry name" value="Znf_C2H2C_sf"/>
</dbReference>
<sequence>MDNQCPMQGCDGSGHISGLFSSHRSLSGCPLSLRFSELQQQSDTKQCPTPGCDGSGNTKSMYTYHRSIQRCPMIKKQLEKSNMTIEQMESMLSGNKYSLKDLQSSFAESNSDNNDLLSASKIVESKKVAFQSRKTIVYNRLAAKKSQNGIMKNKNKKIITNINLAADVFTSNSFEDIDPEKSIISINDSRMKKIDDNFQLQTLNCDLKSIDLLTENQYFLKKSLMNLMKKYEILQKQEIDIYLRLSSTEKIVKKMLAEKSKLQSQIQVDCNSIRNVCRKIHDLKISNKLSSEATLDECLDLIEEILENHQKEEYKKLFEFIKDNLKLT</sequence>
<evidence type="ECO:0000256" key="8">
    <source>
        <dbReference type="ARBA" id="ARBA00023163"/>
    </source>
</evidence>
<evidence type="ECO:0000256" key="2">
    <source>
        <dbReference type="ARBA" id="ARBA00010194"/>
    </source>
</evidence>
<keyword evidence="5" id="KW-0863">Zinc-finger</keyword>
<keyword evidence="6" id="KW-0862">Zinc</keyword>
<accession>A0A6P6Y399</accession>
<dbReference type="SUPFAM" id="SSF103637">
    <property type="entry name" value="CCHHC domain"/>
    <property type="match status" value="2"/>
</dbReference>
<comment type="similarity">
    <text evidence="2">Belongs to the MYT1 family.</text>
</comment>
<dbReference type="GO" id="GO:0008270">
    <property type="term" value="F:zinc ion binding"/>
    <property type="evidence" value="ECO:0007669"/>
    <property type="project" value="UniProtKB-KW"/>
</dbReference>
<evidence type="ECO:0000256" key="6">
    <source>
        <dbReference type="ARBA" id="ARBA00022833"/>
    </source>
</evidence>
<evidence type="ECO:0000256" key="7">
    <source>
        <dbReference type="ARBA" id="ARBA00023015"/>
    </source>
</evidence>
<dbReference type="InterPro" id="IPR002515">
    <property type="entry name" value="Znf_C2H2C"/>
</dbReference>
<name>A0A6P6Y399_DERPT</name>
<evidence type="ECO:0000256" key="5">
    <source>
        <dbReference type="ARBA" id="ARBA00022771"/>
    </source>
</evidence>
<dbReference type="AlphaFoldDB" id="A0A6P6Y399"/>
<evidence type="ECO:0000256" key="1">
    <source>
        <dbReference type="ARBA" id="ARBA00004123"/>
    </source>
</evidence>
<comment type="subcellular location">
    <subcellularLocation>
        <location evidence="1">Nucleus</location>
    </subcellularLocation>
</comment>
<keyword evidence="7" id="KW-0805">Transcription regulation</keyword>
<dbReference type="OrthoDB" id="10069059at2759"/>
<proteinExistence type="inferred from homology"/>
<dbReference type="GO" id="GO:0007399">
    <property type="term" value="P:nervous system development"/>
    <property type="evidence" value="ECO:0007669"/>
    <property type="project" value="UniProtKB-KW"/>
</dbReference>
<keyword evidence="4" id="KW-0677">Repeat</keyword>
<dbReference type="KEGG" id="dpte:113794073"/>
<dbReference type="FunFam" id="4.10.320.30:FF:000001">
    <property type="entry name" value="Myelin transcription factor 1-like, a"/>
    <property type="match status" value="1"/>
</dbReference>
<dbReference type="InParanoid" id="A0A6P6Y399"/>
<evidence type="ECO:0000313" key="10">
    <source>
        <dbReference type="Proteomes" id="UP000515146"/>
    </source>
</evidence>
<dbReference type="Pfam" id="PF01530">
    <property type="entry name" value="zf-C2HC"/>
    <property type="match status" value="2"/>
</dbReference>
<keyword evidence="3" id="KW-0479">Metal-binding</keyword>
<dbReference type="PANTHER" id="PTHR10816">
    <property type="entry name" value="MYELIN TRANSCRIPTION FACTOR 1-RELATED"/>
    <property type="match status" value="1"/>
</dbReference>
<evidence type="ECO:0000256" key="4">
    <source>
        <dbReference type="ARBA" id="ARBA00022737"/>
    </source>
</evidence>
<evidence type="ECO:0000256" key="3">
    <source>
        <dbReference type="ARBA" id="ARBA00022723"/>
    </source>
</evidence>
<keyword evidence="9" id="KW-0539">Nucleus</keyword>
<dbReference type="GO" id="GO:0000978">
    <property type="term" value="F:RNA polymerase II cis-regulatory region sequence-specific DNA binding"/>
    <property type="evidence" value="ECO:0007669"/>
    <property type="project" value="TreeGrafter"/>
</dbReference>
<evidence type="ECO:0000256" key="9">
    <source>
        <dbReference type="ARBA" id="ARBA00023242"/>
    </source>
</evidence>
<dbReference type="OMA" id="CKKINPA"/>
<dbReference type="Gene3D" id="4.10.320.30">
    <property type="match status" value="2"/>
</dbReference>
<dbReference type="Proteomes" id="UP000515146">
    <property type="component" value="Unplaced"/>
</dbReference>
<keyword evidence="10" id="KW-1185">Reference proteome</keyword>
<keyword evidence="8" id="KW-0804">Transcription</keyword>
<dbReference type="GO" id="GO:0000981">
    <property type="term" value="F:DNA-binding transcription factor activity, RNA polymerase II-specific"/>
    <property type="evidence" value="ECO:0007669"/>
    <property type="project" value="TreeGrafter"/>
</dbReference>